<gene>
    <name evidence="2" type="primary">LOC110801201</name>
</gene>
<accession>A0A9R0J7S5</accession>
<keyword evidence="1" id="KW-1185">Reference proteome</keyword>
<protein>
    <submittedName>
        <fullName evidence="2">Uncharacterized protein isoform X1</fullName>
    </submittedName>
</protein>
<evidence type="ECO:0000313" key="2">
    <source>
        <dbReference type="RefSeq" id="XP_021862217.1"/>
    </source>
</evidence>
<evidence type="ECO:0000313" key="1">
    <source>
        <dbReference type="Proteomes" id="UP000813463"/>
    </source>
</evidence>
<dbReference type="GeneID" id="110801201"/>
<organism evidence="1 2">
    <name type="scientific">Spinacia oleracea</name>
    <name type="common">Spinach</name>
    <dbReference type="NCBI Taxonomy" id="3562"/>
    <lineage>
        <taxon>Eukaryota</taxon>
        <taxon>Viridiplantae</taxon>
        <taxon>Streptophyta</taxon>
        <taxon>Embryophyta</taxon>
        <taxon>Tracheophyta</taxon>
        <taxon>Spermatophyta</taxon>
        <taxon>Magnoliopsida</taxon>
        <taxon>eudicotyledons</taxon>
        <taxon>Gunneridae</taxon>
        <taxon>Pentapetalae</taxon>
        <taxon>Caryophyllales</taxon>
        <taxon>Chenopodiaceae</taxon>
        <taxon>Chenopodioideae</taxon>
        <taxon>Anserineae</taxon>
        <taxon>Spinacia</taxon>
    </lineage>
</organism>
<name>A0A9R0J7S5_SPIOL</name>
<dbReference type="KEGG" id="soe:110801201"/>
<dbReference type="RefSeq" id="XP_021862217.1">
    <property type="nucleotide sequence ID" value="XM_022006525.2"/>
</dbReference>
<dbReference type="Proteomes" id="UP000813463">
    <property type="component" value="Chromosome 3"/>
</dbReference>
<proteinExistence type="predicted"/>
<dbReference type="AlphaFoldDB" id="A0A9R0J7S5"/>
<reference evidence="1" key="1">
    <citation type="journal article" date="2021" name="Nat. Commun.">
        <title>Genomic analyses provide insights into spinach domestication and the genetic basis of agronomic traits.</title>
        <authorList>
            <person name="Cai X."/>
            <person name="Sun X."/>
            <person name="Xu C."/>
            <person name="Sun H."/>
            <person name="Wang X."/>
            <person name="Ge C."/>
            <person name="Zhang Z."/>
            <person name="Wang Q."/>
            <person name="Fei Z."/>
            <person name="Jiao C."/>
            <person name="Wang Q."/>
        </authorList>
    </citation>
    <scope>NUCLEOTIDE SEQUENCE [LARGE SCALE GENOMIC DNA]</scope>
    <source>
        <strain evidence="1">cv. Varoflay</strain>
    </source>
</reference>
<reference evidence="2" key="2">
    <citation type="submission" date="2025-08" db="UniProtKB">
        <authorList>
            <consortium name="RefSeq"/>
        </authorList>
    </citation>
    <scope>IDENTIFICATION</scope>
    <source>
        <tissue evidence="2">Leaf</tissue>
    </source>
</reference>
<sequence>MQKQNNSSLSFPSFSSRCDSECYTSPTFLLHENYQSGRLVDRRLGHFRHFSSSRQFVKSGCTSVRKFVTGSTTTLIVPNLIALKEFSEVKSYKFTIVRCQDFFLGLVLQLINDILDLYKLLEEKKLRFM</sequence>